<organism evidence="11 12">
    <name type="scientific">Daphnia magna</name>
    <dbReference type="NCBI Taxonomy" id="35525"/>
    <lineage>
        <taxon>Eukaryota</taxon>
        <taxon>Metazoa</taxon>
        <taxon>Ecdysozoa</taxon>
        <taxon>Arthropoda</taxon>
        <taxon>Crustacea</taxon>
        <taxon>Branchiopoda</taxon>
        <taxon>Diplostraca</taxon>
        <taxon>Cladocera</taxon>
        <taxon>Anomopoda</taxon>
        <taxon>Daphniidae</taxon>
        <taxon>Daphnia</taxon>
    </lineage>
</organism>
<dbReference type="InterPro" id="IPR015615">
    <property type="entry name" value="TGF-beta-rel"/>
</dbReference>
<name>A0A164K5C9_9CRUS</name>
<comment type="similarity">
    <text evidence="2 8">Belongs to the TGF-beta family.</text>
</comment>
<dbReference type="GO" id="GO:0008083">
    <property type="term" value="F:growth factor activity"/>
    <property type="evidence" value="ECO:0007669"/>
    <property type="project" value="UniProtKB-KW"/>
</dbReference>
<dbReference type="Gene3D" id="2.60.120.970">
    <property type="match status" value="1"/>
</dbReference>
<evidence type="ECO:0000256" key="2">
    <source>
        <dbReference type="ARBA" id="ARBA00006656"/>
    </source>
</evidence>
<dbReference type="SUPFAM" id="SSF57501">
    <property type="entry name" value="Cystine-knot cytokines"/>
    <property type="match status" value="1"/>
</dbReference>
<keyword evidence="5 8" id="KW-0339">Growth factor</keyword>
<keyword evidence="4 9" id="KW-0732">Signal</keyword>
<dbReference type="PROSITE" id="PS00250">
    <property type="entry name" value="TGF_BETA_1"/>
    <property type="match status" value="1"/>
</dbReference>
<comment type="subcellular location">
    <subcellularLocation>
        <location evidence="1">Secreted</location>
    </subcellularLocation>
</comment>
<dbReference type="AlphaFoldDB" id="A0A164K5C9"/>
<accession>A0A164K5C9</accession>
<dbReference type="Pfam" id="PF00688">
    <property type="entry name" value="TGFb_propeptide"/>
    <property type="match status" value="1"/>
</dbReference>
<dbReference type="InterPro" id="IPR029034">
    <property type="entry name" value="Cystine-knot_cytokine"/>
</dbReference>
<feature type="signal peptide" evidence="9">
    <location>
        <begin position="1"/>
        <end position="27"/>
    </location>
</feature>
<dbReference type="InterPro" id="IPR017948">
    <property type="entry name" value="TGFb_CS"/>
</dbReference>
<dbReference type="GO" id="GO:0005125">
    <property type="term" value="F:cytokine activity"/>
    <property type="evidence" value="ECO:0007669"/>
    <property type="project" value="TreeGrafter"/>
</dbReference>
<dbReference type="PROSITE" id="PS51362">
    <property type="entry name" value="TGF_BETA_2"/>
    <property type="match status" value="1"/>
</dbReference>
<dbReference type="PANTHER" id="PTHR11848">
    <property type="entry name" value="TGF-BETA FAMILY"/>
    <property type="match status" value="1"/>
</dbReference>
<keyword evidence="12" id="KW-1185">Reference proteome</keyword>
<evidence type="ECO:0000256" key="5">
    <source>
        <dbReference type="ARBA" id="ARBA00023030"/>
    </source>
</evidence>
<dbReference type="PANTHER" id="PTHR11848:SF307">
    <property type="entry name" value="BONE MORPHOGENETIC PROTEIN 10"/>
    <property type="match status" value="1"/>
</dbReference>
<evidence type="ECO:0000259" key="10">
    <source>
        <dbReference type="PROSITE" id="PS51362"/>
    </source>
</evidence>
<keyword evidence="6" id="KW-1015">Disulfide bond</keyword>
<dbReference type="InterPro" id="IPR001111">
    <property type="entry name" value="TGF-b_propeptide"/>
</dbReference>
<evidence type="ECO:0000256" key="7">
    <source>
        <dbReference type="ARBA" id="ARBA00023180"/>
    </source>
</evidence>
<keyword evidence="7" id="KW-0325">Glycoprotein</keyword>
<dbReference type="CDD" id="cd13767">
    <property type="entry name" value="TGF_beta_BMP9_like"/>
    <property type="match status" value="1"/>
</dbReference>
<dbReference type="SMART" id="SM00204">
    <property type="entry name" value="TGFB"/>
    <property type="match status" value="1"/>
</dbReference>
<dbReference type="OrthoDB" id="5987191at2759"/>
<reference evidence="11 12" key="1">
    <citation type="submission" date="2016-03" db="EMBL/GenBank/DDBJ databases">
        <title>EvidentialGene: Evidence-directed Construction of Genes on Genomes.</title>
        <authorList>
            <person name="Gilbert D.G."/>
            <person name="Choi J.-H."/>
            <person name="Mockaitis K."/>
            <person name="Colbourne J."/>
            <person name="Pfrender M."/>
        </authorList>
    </citation>
    <scope>NUCLEOTIDE SEQUENCE [LARGE SCALE GENOMIC DNA]</scope>
    <source>
        <strain evidence="11 12">Xinb3</strain>
        <tissue evidence="11">Complete organism</tissue>
    </source>
</reference>
<dbReference type="InterPro" id="IPR001839">
    <property type="entry name" value="TGF-b_C"/>
</dbReference>
<evidence type="ECO:0000256" key="3">
    <source>
        <dbReference type="ARBA" id="ARBA00022525"/>
    </source>
</evidence>
<gene>
    <name evidence="11" type="ORF">APZ42_034408</name>
</gene>
<proteinExistence type="inferred from homology"/>
<keyword evidence="3" id="KW-0964">Secreted</keyword>
<evidence type="ECO:0000256" key="6">
    <source>
        <dbReference type="ARBA" id="ARBA00023157"/>
    </source>
</evidence>
<dbReference type="EMBL" id="LRGB01003375">
    <property type="protein sequence ID" value="KZS02960.1"/>
    <property type="molecule type" value="Genomic_DNA"/>
</dbReference>
<evidence type="ECO:0000313" key="12">
    <source>
        <dbReference type="Proteomes" id="UP000076858"/>
    </source>
</evidence>
<feature type="domain" description="TGF-beta family profile" evidence="10">
    <location>
        <begin position="299"/>
        <end position="419"/>
    </location>
</feature>
<dbReference type="GO" id="GO:0005615">
    <property type="term" value="C:extracellular space"/>
    <property type="evidence" value="ECO:0007669"/>
    <property type="project" value="TreeGrafter"/>
</dbReference>
<dbReference type="Pfam" id="PF00019">
    <property type="entry name" value="TGF_beta"/>
    <property type="match status" value="1"/>
</dbReference>
<evidence type="ECO:0000256" key="4">
    <source>
        <dbReference type="ARBA" id="ARBA00022729"/>
    </source>
</evidence>
<protein>
    <submittedName>
        <fullName evidence="11">Bone morphogenetic protein 8A</fullName>
    </submittedName>
</protein>
<sequence length="419" mass="48754">MALNGTFNVTNNLFFCFVLVLVINVATIPCYSVKCRQNPCSLPSVLPSALGLWKFTQQESTSNDLNPMMNNHLRDVYSSAQDYEHMLPETSIKRKNIPNYMLDIYAQRTHKLATGNSYDNVRNYRAISEMEVSYFESIYQRNNFSIVHHLLFNVSALPIEEQLQEAELKLWAIVNFSPENLFGANRRLFRIYLMNGYNYNPWDLEILDFKFVIESKEIWLTFNVTHAVQWWMENKIPIQMIQVRIDPLHPSEVRFGSIDISLRSIVGEETEPQLVVYSSTKKLSDPEHMIAKRDADVFPDRRPTNKSHRKTKSSPNCRRRPLYVNFTQINYDQWIIAPEGFEAYECAGRCDFPLSDHLTPSKHSILQSLMHAIQPDKVGKVCCVPTRLAPISLLYYDERGILTYKYRYDEMVVAECGCR</sequence>
<evidence type="ECO:0000256" key="9">
    <source>
        <dbReference type="SAM" id="SignalP"/>
    </source>
</evidence>
<evidence type="ECO:0000313" key="11">
    <source>
        <dbReference type="EMBL" id="KZS02960.1"/>
    </source>
</evidence>
<dbReference type="STRING" id="35525.A0A164K5C9"/>
<dbReference type="FunFam" id="2.10.90.10:FF:000001">
    <property type="entry name" value="Bone morphogenetic protein 4"/>
    <property type="match status" value="1"/>
</dbReference>
<evidence type="ECO:0000256" key="1">
    <source>
        <dbReference type="ARBA" id="ARBA00004613"/>
    </source>
</evidence>
<feature type="chain" id="PRO_5007851161" evidence="9">
    <location>
        <begin position="28"/>
        <end position="419"/>
    </location>
</feature>
<evidence type="ECO:0000256" key="8">
    <source>
        <dbReference type="RuleBase" id="RU000354"/>
    </source>
</evidence>
<comment type="caution">
    <text evidence="11">The sequence shown here is derived from an EMBL/GenBank/DDBJ whole genome shotgun (WGS) entry which is preliminary data.</text>
</comment>
<dbReference type="Gene3D" id="2.10.90.10">
    <property type="entry name" value="Cystine-knot cytokines"/>
    <property type="match status" value="1"/>
</dbReference>
<dbReference type="Proteomes" id="UP000076858">
    <property type="component" value="Unassembled WGS sequence"/>
</dbReference>